<comment type="catalytic activity">
    <reaction evidence="10 11">
        <text>5-[(5-phospho-1-deoxy-D-ribulos-1-ylimino)methylamino]-1-(5-phospho-beta-D-ribosyl)imidazole-4-carboxamide + L-glutamine = D-erythro-1-(imidazol-4-yl)glycerol 3-phosphate + 5-amino-1-(5-phospho-beta-D-ribosyl)imidazole-4-carboxamide + L-glutamate + H(+)</text>
        <dbReference type="Rhea" id="RHEA:24793"/>
        <dbReference type="ChEBI" id="CHEBI:15378"/>
        <dbReference type="ChEBI" id="CHEBI:29985"/>
        <dbReference type="ChEBI" id="CHEBI:58278"/>
        <dbReference type="ChEBI" id="CHEBI:58359"/>
        <dbReference type="ChEBI" id="CHEBI:58475"/>
        <dbReference type="ChEBI" id="CHEBI:58525"/>
        <dbReference type="EC" id="4.3.2.10"/>
    </reaction>
</comment>
<evidence type="ECO:0000256" key="9">
    <source>
        <dbReference type="ARBA" id="ARBA00025475"/>
    </source>
</evidence>
<organism evidence="13 14">
    <name type="scientific">Litorilinea aerophila</name>
    <dbReference type="NCBI Taxonomy" id="1204385"/>
    <lineage>
        <taxon>Bacteria</taxon>
        <taxon>Bacillati</taxon>
        <taxon>Chloroflexota</taxon>
        <taxon>Caldilineae</taxon>
        <taxon>Caldilineales</taxon>
        <taxon>Caldilineaceae</taxon>
        <taxon>Litorilinea</taxon>
    </lineage>
</organism>
<protein>
    <recommendedName>
        <fullName evidence="11">Imidazole glycerol phosphate synthase subunit HisF</fullName>
        <ecNumber evidence="11">4.3.2.10</ecNumber>
    </recommendedName>
    <alternativeName>
        <fullName evidence="11">IGP synthase cyclase subunit</fullName>
    </alternativeName>
    <alternativeName>
        <fullName evidence="11">IGP synthase subunit HisF</fullName>
    </alternativeName>
    <alternativeName>
        <fullName evidence="11">ImGP synthase subunit HisF</fullName>
        <shortName evidence="11">IGPS subunit HisF</shortName>
    </alternativeName>
</protein>
<dbReference type="Pfam" id="PF00977">
    <property type="entry name" value="His_biosynth"/>
    <property type="match status" value="1"/>
</dbReference>
<dbReference type="InterPro" id="IPR004651">
    <property type="entry name" value="HisF"/>
</dbReference>
<evidence type="ECO:0000256" key="5">
    <source>
        <dbReference type="ARBA" id="ARBA00022490"/>
    </source>
</evidence>
<dbReference type="Gene3D" id="3.20.20.70">
    <property type="entry name" value="Aldolase class I"/>
    <property type="match status" value="1"/>
</dbReference>
<dbReference type="InterPro" id="IPR011060">
    <property type="entry name" value="RibuloseP-bd_barrel"/>
</dbReference>
<dbReference type="GO" id="GO:0000105">
    <property type="term" value="P:L-histidine biosynthetic process"/>
    <property type="evidence" value="ECO:0007669"/>
    <property type="project" value="UniProtKB-UniRule"/>
</dbReference>
<sequence length="272" mass="28879">MLAKRIIPCLDVKDGRVVKGVNFVDLVDAGDPVEQAQVYDREGADELVFLDITATHEARDIVIDMVRRVADTVFIPFTVGGGIRTVDDMRAILLAGADKVSINSAAVRNPDVIGEAARRFGSQCIVVAIDARRRHGEEVAARGPGWDVYVSGGRINTGLDAVAWAVEAERRGAGEILLTSMDGDGTQAGYDIELTRAVSDAVSIPVIASGGAGKLEHFSAVLTEGGAAAALAASLFHFRQLSIMAIKEHLRQHQVPVRIPPANLVDPTAPLT</sequence>
<comment type="function">
    <text evidence="9 11">IGPS catalyzes the conversion of PRFAR and glutamine to IGP, AICAR and glutamate. The HisF subunit catalyzes the cyclization activity that produces IGP and AICAR from PRFAR using the ammonia provided by the HisH subunit.</text>
</comment>
<feature type="active site" evidence="11">
    <location>
        <position position="11"/>
    </location>
</feature>
<dbReference type="OrthoDB" id="9781903at2"/>
<evidence type="ECO:0000256" key="3">
    <source>
        <dbReference type="ARBA" id="ARBA00009667"/>
    </source>
</evidence>
<dbReference type="Proteomes" id="UP000317371">
    <property type="component" value="Unassembled WGS sequence"/>
</dbReference>
<dbReference type="InterPro" id="IPR013785">
    <property type="entry name" value="Aldolase_TIM"/>
</dbReference>
<dbReference type="GO" id="GO:0000107">
    <property type="term" value="F:imidazoleglycerol-phosphate synthase activity"/>
    <property type="evidence" value="ECO:0007669"/>
    <property type="project" value="UniProtKB-UniRule"/>
</dbReference>
<comment type="similarity">
    <text evidence="3 11 12">Belongs to the HisA/HisF family.</text>
</comment>
<dbReference type="GO" id="GO:0016829">
    <property type="term" value="F:lyase activity"/>
    <property type="evidence" value="ECO:0007669"/>
    <property type="project" value="UniProtKB-KW"/>
</dbReference>
<dbReference type="NCBIfam" id="TIGR00735">
    <property type="entry name" value="hisF"/>
    <property type="match status" value="1"/>
</dbReference>
<dbReference type="HAMAP" id="MF_01013">
    <property type="entry name" value="HisF"/>
    <property type="match status" value="1"/>
</dbReference>
<dbReference type="PANTHER" id="PTHR21235">
    <property type="entry name" value="IMIDAZOLE GLYCEROL PHOSPHATE SYNTHASE SUBUNIT HISF/H IGP SYNTHASE SUBUNIT HISF/H"/>
    <property type="match status" value="1"/>
</dbReference>
<evidence type="ECO:0000313" key="13">
    <source>
        <dbReference type="EMBL" id="TQE93465.1"/>
    </source>
</evidence>
<evidence type="ECO:0000313" key="14">
    <source>
        <dbReference type="Proteomes" id="UP000317371"/>
    </source>
</evidence>
<name>A0A540V9T3_9CHLR</name>
<dbReference type="FunFam" id="3.20.20.70:FF:000006">
    <property type="entry name" value="Imidazole glycerol phosphate synthase subunit HisF"/>
    <property type="match status" value="1"/>
</dbReference>
<keyword evidence="8 11" id="KW-0456">Lyase</keyword>
<evidence type="ECO:0000256" key="11">
    <source>
        <dbReference type="HAMAP-Rule" id="MF_01013"/>
    </source>
</evidence>
<dbReference type="RefSeq" id="WP_141612167.1">
    <property type="nucleotide sequence ID" value="NZ_VIGC02000039.1"/>
</dbReference>
<evidence type="ECO:0000256" key="12">
    <source>
        <dbReference type="RuleBase" id="RU003657"/>
    </source>
</evidence>
<accession>A0A540V9T3</accession>
<dbReference type="FunCoup" id="A0A540V9T3">
    <property type="interactions" value="487"/>
</dbReference>
<dbReference type="InterPro" id="IPR050064">
    <property type="entry name" value="IGPS_HisA/HisF"/>
</dbReference>
<keyword evidence="14" id="KW-1185">Reference proteome</keyword>
<reference evidence="13 14" key="1">
    <citation type="submission" date="2019-06" db="EMBL/GenBank/DDBJ databases">
        <title>Genome sequence of Litorilinea aerophila BAA-2444.</title>
        <authorList>
            <person name="Maclea K.S."/>
            <person name="Maurais E.G."/>
            <person name="Iannazzi L.C."/>
        </authorList>
    </citation>
    <scope>NUCLEOTIDE SEQUENCE [LARGE SCALE GENOMIC DNA]</scope>
    <source>
        <strain evidence="13 14">ATCC BAA-2444</strain>
    </source>
</reference>
<evidence type="ECO:0000256" key="8">
    <source>
        <dbReference type="ARBA" id="ARBA00023239"/>
    </source>
</evidence>
<comment type="subunit">
    <text evidence="4 11">Heterodimer of HisH and HisF.</text>
</comment>
<keyword evidence="5 11" id="KW-0963">Cytoplasm</keyword>
<comment type="pathway">
    <text evidence="2 11">Amino-acid biosynthesis; L-histidine biosynthesis; L-histidine from 5-phospho-alpha-D-ribose 1-diphosphate: step 5/9.</text>
</comment>
<dbReference type="GO" id="GO:0005737">
    <property type="term" value="C:cytoplasm"/>
    <property type="evidence" value="ECO:0007669"/>
    <property type="project" value="UniProtKB-SubCell"/>
</dbReference>
<evidence type="ECO:0000256" key="6">
    <source>
        <dbReference type="ARBA" id="ARBA00022605"/>
    </source>
</evidence>
<dbReference type="EC" id="4.3.2.10" evidence="11"/>
<evidence type="ECO:0000256" key="4">
    <source>
        <dbReference type="ARBA" id="ARBA00011152"/>
    </source>
</evidence>
<dbReference type="PANTHER" id="PTHR21235:SF2">
    <property type="entry name" value="IMIDAZOLE GLYCEROL PHOSPHATE SYNTHASE HISHF"/>
    <property type="match status" value="1"/>
</dbReference>
<dbReference type="InterPro" id="IPR006062">
    <property type="entry name" value="His_biosynth"/>
</dbReference>
<dbReference type="SUPFAM" id="SSF51366">
    <property type="entry name" value="Ribulose-phoshate binding barrel"/>
    <property type="match status" value="1"/>
</dbReference>
<comment type="subcellular location">
    <subcellularLocation>
        <location evidence="1 11">Cytoplasm</location>
    </subcellularLocation>
</comment>
<evidence type="ECO:0000256" key="10">
    <source>
        <dbReference type="ARBA" id="ARBA00047838"/>
    </source>
</evidence>
<evidence type="ECO:0000256" key="7">
    <source>
        <dbReference type="ARBA" id="ARBA00023102"/>
    </source>
</evidence>
<evidence type="ECO:0000256" key="1">
    <source>
        <dbReference type="ARBA" id="ARBA00004496"/>
    </source>
</evidence>
<gene>
    <name evidence="11 13" type="primary">hisF</name>
    <name evidence="13" type="ORF">FKZ61_21185</name>
</gene>
<dbReference type="CDD" id="cd04731">
    <property type="entry name" value="HisF"/>
    <property type="match status" value="1"/>
</dbReference>
<keyword evidence="6 11" id="KW-0028">Amino-acid biosynthesis</keyword>
<comment type="caution">
    <text evidence="13">The sequence shown here is derived from an EMBL/GenBank/DDBJ whole genome shotgun (WGS) entry which is preliminary data.</text>
</comment>
<evidence type="ECO:0000256" key="2">
    <source>
        <dbReference type="ARBA" id="ARBA00005091"/>
    </source>
</evidence>
<keyword evidence="7 11" id="KW-0368">Histidine biosynthesis</keyword>
<dbReference type="UniPathway" id="UPA00031">
    <property type="reaction ID" value="UER00010"/>
</dbReference>
<dbReference type="InParanoid" id="A0A540V9T3"/>
<proteinExistence type="inferred from homology"/>
<feature type="active site" evidence="11">
    <location>
        <position position="130"/>
    </location>
</feature>
<dbReference type="EMBL" id="VIGC01000039">
    <property type="protein sequence ID" value="TQE93465.1"/>
    <property type="molecule type" value="Genomic_DNA"/>
</dbReference>
<dbReference type="AlphaFoldDB" id="A0A540V9T3"/>